<protein>
    <submittedName>
        <fullName evidence="4">Puromycin N-acetyltransferase-like protein</fullName>
    </submittedName>
</protein>
<dbReference type="AlphaFoldDB" id="A0A411AMU0"/>
<proteinExistence type="predicted"/>
<dbReference type="InterPro" id="IPR000182">
    <property type="entry name" value="GNAT_dom"/>
</dbReference>
<evidence type="ECO:0000259" key="3">
    <source>
        <dbReference type="PROSITE" id="PS51186"/>
    </source>
</evidence>
<dbReference type="GO" id="GO:0016747">
    <property type="term" value="F:acyltransferase activity, transferring groups other than amino-acyl groups"/>
    <property type="evidence" value="ECO:0007669"/>
    <property type="project" value="InterPro"/>
</dbReference>
<dbReference type="EMBL" id="MH990670">
    <property type="protein sequence ID" value="QAX89114.1"/>
    <property type="molecule type" value="Genomic_DNA"/>
</dbReference>
<dbReference type="Gene3D" id="3.40.630.30">
    <property type="match status" value="1"/>
</dbReference>
<reference evidence="4" key="1">
    <citation type="submission" date="2018-09" db="EMBL/GenBank/DDBJ databases">
        <title>Distribution and characteristics of SGI1/PGI2 genomic island from Proteus strains in China.</title>
        <authorList>
            <person name="Xiao T."/>
            <person name="Wang D."/>
        </authorList>
    </citation>
    <scope>NUCLEOTIDE SEQUENCE</scope>
    <source>
        <strain evidence="4">08MAS2393</strain>
    </source>
</reference>
<feature type="domain" description="N-acetyltransferase" evidence="3">
    <location>
        <begin position="7"/>
        <end position="177"/>
    </location>
</feature>
<dbReference type="CDD" id="cd04301">
    <property type="entry name" value="NAT_SF"/>
    <property type="match status" value="1"/>
</dbReference>
<accession>A0A411AMU0</accession>
<evidence type="ECO:0000313" key="4">
    <source>
        <dbReference type="EMBL" id="QAX89114.1"/>
    </source>
</evidence>
<dbReference type="PANTHER" id="PTHR43877">
    <property type="entry name" value="AMINOALKYLPHOSPHONATE N-ACETYLTRANSFERASE-RELATED-RELATED"/>
    <property type="match status" value="1"/>
</dbReference>
<evidence type="ECO:0000256" key="2">
    <source>
        <dbReference type="ARBA" id="ARBA00023315"/>
    </source>
</evidence>
<keyword evidence="2" id="KW-0012">Acyltransferase</keyword>
<name>A0A411AMU0_PROMI</name>
<sequence>MDSEEPPNVRVACSGDIDEVVRLMHDAAAWMSAKGTPAWDVARIDRTFAETFVLRSELLVASCSDGIVGCCTLSAEDPEFWPDALKGEAAYLHKLAVRRTHAGRGVSSALIEACRHAARTQGCAKLRLDCHPNLRGPIRAARIHPRRHFQSRLGSNLHRRTPRTRNLTSVRASRSMSGWDGPVASRSLAVRPRCLGCARGCRYPPLPSSTLDNAAAVIAADARAGLFGPVRLARPSACLGEISGGRINGGASPPFVRVKAEDSSLKNIRL</sequence>
<dbReference type="Pfam" id="PF00583">
    <property type="entry name" value="Acetyltransf_1"/>
    <property type="match status" value="1"/>
</dbReference>
<evidence type="ECO:0000256" key="1">
    <source>
        <dbReference type="ARBA" id="ARBA00022679"/>
    </source>
</evidence>
<dbReference type="SUPFAM" id="SSF55729">
    <property type="entry name" value="Acyl-CoA N-acyltransferases (Nat)"/>
    <property type="match status" value="1"/>
</dbReference>
<dbReference type="PROSITE" id="PS51186">
    <property type="entry name" value="GNAT"/>
    <property type="match status" value="1"/>
</dbReference>
<gene>
    <name evidence="4" type="ORF">1_SGI1-O_035</name>
</gene>
<dbReference type="InterPro" id="IPR016181">
    <property type="entry name" value="Acyl_CoA_acyltransferase"/>
</dbReference>
<dbReference type="InterPro" id="IPR050832">
    <property type="entry name" value="Bact_Acetyltransf"/>
</dbReference>
<keyword evidence="1 4" id="KW-0808">Transferase</keyword>
<organism evidence="4">
    <name type="scientific">Proteus mirabilis</name>
    <dbReference type="NCBI Taxonomy" id="584"/>
    <lineage>
        <taxon>Bacteria</taxon>
        <taxon>Pseudomonadati</taxon>
        <taxon>Pseudomonadota</taxon>
        <taxon>Gammaproteobacteria</taxon>
        <taxon>Enterobacterales</taxon>
        <taxon>Morganellaceae</taxon>
        <taxon>Proteus</taxon>
    </lineage>
</organism>